<reference evidence="2 3" key="1">
    <citation type="submission" date="2019-09" db="EMBL/GenBank/DDBJ databases">
        <authorList>
            <person name="Depoorter E."/>
        </authorList>
    </citation>
    <scope>NUCLEOTIDE SEQUENCE [LARGE SCALE GENOMIC DNA]</scope>
    <source>
        <strain evidence="2">LMG 6863</strain>
    </source>
</reference>
<sequence length="86" mass="9692">MSDIRQLPVPQETSRPAPKRIVRPCEWGLFNTVNDLETQLGSVEAYNRLCMAAEQLKAKIDRGDGKAQHPMWATDPKMIYPNGGRP</sequence>
<organism evidence="2 3">
    <name type="scientific">Burkholderia lata (strain ATCC 17760 / DSM 23089 / LMG 22485 / NCIMB 9086 / R18194 / 383)</name>
    <dbReference type="NCBI Taxonomy" id="482957"/>
    <lineage>
        <taxon>Bacteria</taxon>
        <taxon>Pseudomonadati</taxon>
        <taxon>Pseudomonadota</taxon>
        <taxon>Betaproteobacteria</taxon>
        <taxon>Burkholderiales</taxon>
        <taxon>Burkholderiaceae</taxon>
        <taxon>Burkholderia</taxon>
        <taxon>Burkholderia cepacia complex</taxon>
    </lineage>
</organism>
<gene>
    <name evidence="2" type="ORF">BLA6863_03288</name>
</gene>
<protein>
    <submittedName>
        <fullName evidence="2">Uncharacterized protein</fullName>
    </submittedName>
</protein>
<evidence type="ECO:0000313" key="3">
    <source>
        <dbReference type="Proteomes" id="UP000494170"/>
    </source>
</evidence>
<evidence type="ECO:0000313" key="2">
    <source>
        <dbReference type="EMBL" id="VWB70149.1"/>
    </source>
</evidence>
<dbReference type="AlphaFoldDB" id="A0A6P2LU58"/>
<dbReference type="EMBL" id="CABVPY010000018">
    <property type="protein sequence ID" value="VWB70149.1"/>
    <property type="molecule type" value="Genomic_DNA"/>
</dbReference>
<name>A0A6P2LU58_BURL3</name>
<evidence type="ECO:0000256" key="1">
    <source>
        <dbReference type="SAM" id="MobiDB-lite"/>
    </source>
</evidence>
<feature type="region of interest" description="Disordered" evidence="1">
    <location>
        <begin position="1"/>
        <end position="20"/>
    </location>
</feature>
<accession>A0A6P2LU58</accession>
<feature type="region of interest" description="Disordered" evidence="1">
    <location>
        <begin position="61"/>
        <end position="86"/>
    </location>
</feature>
<dbReference type="RefSeq" id="WP_174941273.1">
    <property type="nucleotide sequence ID" value="NZ_CABVPY010000018.1"/>
</dbReference>
<dbReference type="Proteomes" id="UP000494170">
    <property type="component" value="Unassembled WGS sequence"/>
</dbReference>
<proteinExistence type="predicted"/>